<protein>
    <submittedName>
        <fullName evidence="7">Putative transporter, permease protein</fullName>
    </submittedName>
</protein>
<comment type="subcellular location">
    <subcellularLocation>
        <location evidence="1">Membrane</location>
        <topology evidence="1">Multi-pass membrane protein</topology>
    </subcellularLocation>
</comment>
<evidence type="ECO:0000256" key="4">
    <source>
        <dbReference type="ARBA" id="ARBA00022989"/>
    </source>
</evidence>
<evidence type="ECO:0000256" key="1">
    <source>
        <dbReference type="ARBA" id="ARBA00004141"/>
    </source>
</evidence>
<dbReference type="PANTHER" id="PTHR22911:SF6">
    <property type="entry name" value="SOLUTE CARRIER FAMILY 35 MEMBER G1"/>
    <property type="match status" value="1"/>
</dbReference>
<feature type="domain" description="EamA" evidence="6">
    <location>
        <begin position="14"/>
        <end position="146"/>
    </location>
</feature>
<evidence type="ECO:0000256" key="2">
    <source>
        <dbReference type="ARBA" id="ARBA00009853"/>
    </source>
</evidence>
<sequence length="311" mass="33310">MTTQAQQSVDRTTIGILFMLAFCTFAPMMDALAKATPAEVPVPQILAFRFAIQVAILMPLAAILGHSQKVTLGDLVRHVARAAALLAATGCFFTALRYMPIADAISIFFVEPFVLILMGAVFLGEPVGWRRLSACAVGFGGALLVIRPSFSDLGLVAFLPLVTAALFAIYMLMTRAMARRLHPLVLQGHTALAATVLIVPPLLLMEGTGNALFDPIRPQGLAIWTLVGVGVVATISHLFLTYALRLAPAGTIAPLQYLEIVGATVIGYFAFGDFPTPLTWVGIAVIVASGLYVFERERRLELRAKTPPPPV</sequence>
<evidence type="ECO:0000259" key="6">
    <source>
        <dbReference type="Pfam" id="PF00892"/>
    </source>
</evidence>
<evidence type="ECO:0000313" key="7">
    <source>
        <dbReference type="EMBL" id="KHQ54345.1"/>
    </source>
</evidence>
<comment type="similarity">
    <text evidence="2">Belongs to the drug/metabolite transporter (DMT) superfamily. 10 TMS drug/metabolite exporter (DME) (TC 2.A.7.3) family.</text>
</comment>
<keyword evidence="3" id="KW-0812">Transmembrane</keyword>
<dbReference type="Proteomes" id="UP000030960">
    <property type="component" value="Unassembled WGS sequence"/>
</dbReference>
<dbReference type="Pfam" id="PF00892">
    <property type="entry name" value="EamA"/>
    <property type="match status" value="2"/>
</dbReference>
<proteinExistence type="inferred from homology"/>
<organism evidence="7 8">
    <name type="scientific">Mameliella alba</name>
    <dbReference type="NCBI Taxonomy" id="561184"/>
    <lineage>
        <taxon>Bacteria</taxon>
        <taxon>Pseudomonadati</taxon>
        <taxon>Pseudomonadota</taxon>
        <taxon>Alphaproteobacteria</taxon>
        <taxon>Rhodobacterales</taxon>
        <taxon>Roseobacteraceae</taxon>
        <taxon>Mameliella</taxon>
    </lineage>
</organism>
<dbReference type="Gene3D" id="1.10.3730.20">
    <property type="match status" value="2"/>
</dbReference>
<dbReference type="InterPro" id="IPR037185">
    <property type="entry name" value="EmrE-like"/>
</dbReference>
<feature type="domain" description="EamA" evidence="6">
    <location>
        <begin position="158"/>
        <end position="289"/>
    </location>
</feature>
<accession>A0A0B3RTP9</accession>
<dbReference type="PANTHER" id="PTHR22911">
    <property type="entry name" value="ACYL-MALONYL CONDENSING ENZYME-RELATED"/>
    <property type="match status" value="1"/>
</dbReference>
<evidence type="ECO:0000313" key="8">
    <source>
        <dbReference type="Proteomes" id="UP000030960"/>
    </source>
</evidence>
<evidence type="ECO:0000256" key="3">
    <source>
        <dbReference type="ARBA" id="ARBA00022692"/>
    </source>
</evidence>
<dbReference type="OrthoDB" id="9815809at2"/>
<dbReference type="AlphaFoldDB" id="A0A0B3RTP9"/>
<keyword evidence="4" id="KW-1133">Transmembrane helix</keyword>
<dbReference type="EMBL" id="JSUQ01000003">
    <property type="protein sequence ID" value="KHQ54345.1"/>
    <property type="molecule type" value="Genomic_DNA"/>
</dbReference>
<accession>A0A225R4R3</accession>
<dbReference type="RefSeq" id="WP_043137954.1">
    <property type="nucleotide sequence ID" value="NZ_JAHVJH010000002.1"/>
</dbReference>
<dbReference type="SUPFAM" id="SSF103481">
    <property type="entry name" value="Multidrug resistance efflux transporter EmrE"/>
    <property type="match status" value="2"/>
</dbReference>
<dbReference type="GO" id="GO:0016020">
    <property type="term" value="C:membrane"/>
    <property type="evidence" value="ECO:0007669"/>
    <property type="project" value="UniProtKB-SubCell"/>
</dbReference>
<gene>
    <name evidence="7" type="ORF">OA50_00937</name>
</gene>
<reference evidence="7 8" key="1">
    <citation type="submission" date="2014-10" db="EMBL/GenBank/DDBJ databases">
        <title>Genome sequence of Ponticoccus sp. strain UMTAT08 isolated from clonal culture of toxic dinoflagellate Alexandrium tamiyavanichii.</title>
        <authorList>
            <person name="Gan H.Y."/>
            <person name="Muhd D.-D."/>
            <person name="Mohd Noor M.E."/>
            <person name="Yeong Y.S."/>
            <person name="Usup G."/>
        </authorList>
    </citation>
    <scope>NUCLEOTIDE SEQUENCE [LARGE SCALE GENOMIC DNA]</scope>
    <source>
        <strain evidence="7 8">UMTAT08</strain>
    </source>
</reference>
<comment type="caution">
    <text evidence="7">The sequence shown here is derived from an EMBL/GenBank/DDBJ whole genome shotgun (WGS) entry which is preliminary data.</text>
</comment>
<dbReference type="InterPro" id="IPR000620">
    <property type="entry name" value="EamA_dom"/>
</dbReference>
<evidence type="ECO:0000256" key="5">
    <source>
        <dbReference type="ARBA" id="ARBA00023136"/>
    </source>
</evidence>
<keyword evidence="5" id="KW-0472">Membrane</keyword>
<keyword evidence="8" id="KW-1185">Reference proteome</keyword>
<name>A0A0B3RTP9_9RHOB</name>